<evidence type="ECO:0000313" key="1">
    <source>
        <dbReference type="EMBL" id="WKW11737.1"/>
    </source>
</evidence>
<evidence type="ECO:0000313" key="2">
    <source>
        <dbReference type="EMBL" id="WKW14647.1"/>
    </source>
</evidence>
<organism evidence="1">
    <name type="scientific">Pseudogemmatithrix spongiicola</name>
    <dbReference type="NCBI Taxonomy" id="3062599"/>
    <lineage>
        <taxon>Bacteria</taxon>
        <taxon>Pseudomonadati</taxon>
        <taxon>Gemmatimonadota</taxon>
        <taxon>Gemmatimonadia</taxon>
        <taxon>Gemmatimonadales</taxon>
        <taxon>Gemmatimonadaceae</taxon>
        <taxon>Pseudogemmatithrix</taxon>
    </lineage>
</organism>
<dbReference type="EMBL" id="CP130613">
    <property type="protein sequence ID" value="WKW14647.1"/>
    <property type="molecule type" value="Genomic_DNA"/>
</dbReference>
<reference evidence="1" key="1">
    <citation type="submission" date="2023-07" db="EMBL/GenBank/DDBJ databases">
        <authorList>
            <person name="Haufschild T."/>
            <person name="Kallscheuer N."/>
            <person name="Hammer J."/>
            <person name="Kohn T."/>
            <person name="Kabuu M."/>
            <person name="Jogler M."/>
            <person name="Wohfarth N."/>
            <person name="Heuer A."/>
            <person name="Rohde M."/>
            <person name="van Teeseling M.C.F."/>
            <person name="Jogler C."/>
        </authorList>
    </citation>
    <scope>NUCLEOTIDE SEQUENCE</scope>
    <source>
        <strain evidence="1">Strain 138</strain>
        <strain evidence="2">Strain 318</strain>
    </source>
</reference>
<dbReference type="KEGG" id="pspc:Strain318_000999"/>
<name>A0AA49JTI3_9BACT</name>
<dbReference type="Proteomes" id="UP001229955">
    <property type="component" value="Chromosome"/>
</dbReference>
<protein>
    <submittedName>
        <fullName evidence="1">Uncharacterized protein</fullName>
    </submittedName>
</protein>
<dbReference type="EMBL" id="CP130612">
    <property type="protein sequence ID" value="WKW11737.1"/>
    <property type="molecule type" value="Genomic_DNA"/>
</dbReference>
<sequence>MRLAWHVTATDVRRIKTLMAAANGLPIIEARRRRNLATQRPRISLAGFWHGLCGALLTTQQKAGPNSAVTRLLATRPFPLSIRRVEAERNVAPFVTRTLKEFGGIRRSTVIGRELATNYRSLSGGLWDEIDPMLARLTTHVSAEYERDVANFLADQLLGIGPKQSRNLLQGIGLTRYEIPLDSRLAKWLNDFGFPVKLNATALADRYYYQFVSDGVQALCKAANVAPCLFDAAVFASFDADEWSDPKSVEWGYDGD</sequence>
<dbReference type="RefSeq" id="WP_367887433.1">
    <property type="nucleotide sequence ID" value="NZ_CP130612.1"/>
</dbReference>
<accession>A0AA49JTI3</accession>
<proteinExistence type="predicted"/>
<keyword evidence="3" id="KW-1185">Reference proteome</keyword>
<dbReference type="AlphaFoldDB" id="A0AA49JTI3"/>
<gene>
    <name evidence="1" type="ORF">Strain138_000999</name>
    <name evidence="2" type="ORF">Strain318_000999</name>
</gene>
<accession>A0AA49JYY0</accession>
<evidence type="ECO:0000313" key="3">
    <source>
        <dbReference type="Proteomes" id="UP001229955"/>
    </source>
</evidence>